<gene>
    <name evidence="2" type="ORF">SAMN05444368_1261</name>
</gene>
<accession>A0ABY1JDM5</accession>
<evidence type="ECO:0000313" key="3">
    <source>
        <dbReference type="Proteomes" id="UP000185093"/>
    </source>
</evidence>
<dbReference type="PANTHER" id="PTHR33442:SF5">
    <property type="entry name" value="BIFUNCTIONAL TRANS-3-HYDROXY-L-PROLINE DEHYDRATASE_2-EPIMERASE"/>
    <property type="match status" value="1"/>
</dbReference>
<evidence type="ECO:0000313" key="2">
    <source>
        <dbReference type="EMBL" id="SIN69576.1"/>
    </source>
</evidence>
<organism evidence="2 3">
    <name type="scientific">Acetomicrobium flavidum</name>
    <dbReference type="NCBI Taxonomy" id="49896"/>
    <lineage>
        <taxon>Bacteria</taxon>
        <taxon>Thermotogati</taxon>
        <taxon>Synergistota</taxon>
        <taxon>Synergistia</taxon>
        <taxon>Synergistales</taxon>
        <taxon>Acetomicrobiaceae</taxon>
        <taxon>Acetomicrobium</taxon>
    </lineage>
</organism>
<dbReference type="PANTHER" id="PTHR33442">
    <property type="entry name" value="TRANS-3-HYDROXY-L-PROLINE DEHYDRATASE"/>
    <property type="match status" value="1"/>
</dbReference>
<dbReference type="Gene3D" id="3.10.310.10">
    <property type="entry name" value="Diaminopimelate Epimerase, Chain A, domain 1"/>
    <property type="match status" value="2"/>
</dbReference>
<proteinExistence type="inferred from homology"/>
<reference evidence="2 3" key="1">
    <citation type="submission" date="2016-11" db="EMBL/GenBank/DDBJ databases">
        <authorList>
            <person name="Varghese N."/>
            <person name="Submissions S."/>
        </authorList>
    </citation>
    <scope>NUCLEOTIDE SEQUENCE [LARGE SCALE GENOMIC DNA]</scope>
    <source>
        <strain evidence="2 3">DSM 20664</strain>
    </source>
</reference>
<dbReference type="SFLD" id="SFLDS00028">
    <property type="entry name" value="Proline_Racemase"/>
    <property type="match status" value="1"/>
</dbReference>
<protein>
    <submittedName>
        <fullName evidence="2">Proline racemase/trans-L-3-hydroxyproline dehydratase</fullName>
    </submittedName>
</protein>
<keyword evidence="3" id="KW-1185">Reference proteome</keyword>
<dbReference type="PIRSF" id="PIRSF029792">
    <property type="entry name" value="Pro_racemase"/>
    <property type="match status" value="1"/>
</dbReference>
<dbReference type="EMBL" id="FSQZ01000001">
    <property type="protein sequence ID" value="SIN69576.1"/>
    <property type="molecule type" value="Genomic_DNA"/>
</dbReference>
<comment type="similarity">
    <text evidence="1">Belongs to the proline racemase family.</text>
</comment>
<sequence>MKISRSIIAVDSHTMGEPTRVIIGGIPNIPGKTMSEKREYMASNLDYLRTALLLEPRGHSDMFGAIMTSPTTPDADFGVIFMESGGYVNMCGHGTIGVCTVAVEMGMVTPIEPITNITLDTPAGIVKAGVAVSNGRTKGVTFENVPAFLYKKDVLVNTPSFGEIKMDIAFGGNFFALISAERLGLKIEKPYAQRLIDAGMEILECVNNSIQVGHPEKPHINTIDLVEIFEKVPQEGVHYRNAVIFGEKSLDRSPCGTGTCAKMASLFARGELKIGQEFINESILGTQFIGRLKGTTKVAGLDAVIPEITGRAFVTGVSHYMIDDEDPLKYGFTLR</sequence>
<dbReference type="RefSeq" id="WP_074199634.1">
    <property type="nucleotide sequence ID" value="NZ_FSQZ01000001.1"/>
</dbReference>
<name>A0ABY1JDM5_9BACT</name>
<dbReference type="Pfam" id="PF05544">
    <property type="entry name" value="Pro_racemase"/>
    <property type="match status" value="1"/>
</dbReference>
<comment type="caution">
    <text evidence="2">The sequence shown here is derived from an EMBL/GenBank/DDBJ whole genome shotgun (WGS) entry which is preliminary data.</text>
</comment>
<dbReference type="SUPFAM" id="SSF54506">
    <property type="entry name" value="Diaminopimelate epimerase-like"/>
    <property type="match status" value="1"/>
</dbReference>
<evidence type="ECO:0000256" key="1">
    <source>
        <dbReference type="ARBA" id="ARBA00007529"/>
    </source>
</evidence>
<dbReference type="InterPro" id="IPR008794">
    <property type="entry name" value="Pro_racemase_fam"/>
</dbReference>
<dbReference type="Proteomes" id="UP000185093">
    <property type="component" value="Unassembled WGS sequence"/>
</dbReference>